<evidence type="ECO:0000256" key="8">
    <source>
        <dbReference type="ARBA" id="ARBA00023192"/>
    </source>
</evidence>
<dbReference type="InterPro" id="IPR050214">
    <property type="entry name" value="Cys_Synth/Cystath_Beta-Synth"/>
</dbReference>
<dbReference type="EMBL" id="CP054143">
    <property type="protein sequence ID" value="QKJ66729.1"/>
    <property type="molecule type" value="Genomic_DNA"/>
</dbReference>
<dbReference type="Proteomes" id="UP000504844">
    <property type="component" value="Chromosome"/>
</dbReference>
<dbReference type="NCBIfam" id="TIGR01136">
    <property type="entry name" value="cysKM"/>
    <property type="match status" value="1"/>
</dbReference>
<gene>
    <name evidence="14" type="primary">cysK</name>
    <name evidence="14" type="ORF">HQN60_08460</name>
</gene>
<feature type="binding site" evidence="10">
    <location>
        <position position="74"/>
    </location>
    <ligand>
        <name>pyridoxal 5'-phosphate</name>
        <dbReference type="ChEBI" id="CHEBI:597326"/>
    </ligand>
</feature>
<reference evidence="14 15" key="1">
    <citation type="submission" date="2020-05" db="EMBL/GenBank/DDBJ databases">
        <title>Complete genome sequence of Deefgea sp. D17.</title>
        <authorList>
            <person name="Bae J.-W."/>
            <person name="Han J.E."/>
        </authorList>
    </citation>
    <scope>NUCLEOTIDE SEQUENCE [LARGE SCALE GENOMIC DNA]</scope>
    <source>
        <strain evidence="14 15">D17</strain>
    </source>
</reference>
<dbReference type="KEGG" id="dee:HQN60_08460"/>
<dbReference type="InterPro" id="IPR001926">
    <property type="entry name" value="TrpB-like_PALP"/>
</dbReference>
<feature type="binding site" evidence="10">
    <location>
        <position position="266"/>
    </location>
    <ligand>
        <name>pyridoxal 5'-phosphate</name>
        <dbReference type="ChEBI" id="CHEBI:597326"/>
    </ligand>
</feature>
<feature type="modified residue" description="N6-(pyridoxal phosphate)lysine" evidence="11">
    <location>
        <position position="44"/>
    </location>
</feature>
<dbReference type="GO" id="GO:0005737">
    <property type="term" value="C:cytoplasm"/>
    <property type="evidence" value="ECO:0007669"/>
    <property type="project" value="UniProtKB-ARBA"/>
</dbReference>
<dbReference type="PROSITE" id="PS00901">
    <property type="entry name" value="CYS_SYNTHASE"/>
    <property type="match status" value="1"/>
</dbReference>
<evidence type="ECO:0000313" key="15">
    <source>
        <dbReference type="Proteomes" id="UP000504844"/>
    </source>
</evidence>
<evidence type="ECO:0000256" key="5">
    <source>
        <dbReference type="ARBA" id="ARBA00022605"/>
    </source>
</evidence>
<keyword evidence="15" id="KW-1185">Reference proteome</keyword>
<comment type="similarity">
    <text evidence="3 12">Belongs to the cysteine synthase/cystathionine beta-synthase family.</text>
</comment>
<proteinExistence type="inferred from homology"/>
<protein>
    <recommendedName>
        <fullName evidence="4 12">Cysteine synthase</fullName>
        <ecNumber evidence="4 12">2.5.1.47</ecNumber>
    </recommendedName>
</protein>
<dbReference type="NCBIfam" id="TIGR01139">
    <property type="entry name" value="cysK"/>
    <property type="match status" value="1"/>
</dbReference>
<evidence type="ECO:0000256" key="9">
    <source>
        <dbReference type="ARBA" id="ARBA00047931"/>
    </source>
</evidence>
<dbReference type="FunFam" id="3.40.50.1100:FF:000067">
    <property type="entry name" value="Cysteine synthase"/>
    <property type="match status" value="1"/>
</dbReference>
<dbReference type="Gene3D" id="3.40.50.1100">
    <property type="match status" value="2"/>
</dbReference>
<dbReference type="PANTHER" id="PTHR10314">
    <property type="entry name" value="CYSTATHIONINE BETA-SYNTHASE"/>
    <property type="match status" value="1"/>
</dbReference>
<evidence type="ECO:0000256" key="10">
    <source>
        <dbReference type="PIRSR" id="PIRSR605856-50"/>
    </source>
</evidence>
<dbReference type="RefSeq" id="WP_173533233.1">
    <property type="nucleotide sequence ID" value="NZ_CP054143.1"/>
</dbReference>
<dbReference type="CDD" id="cd01561">
    <property type="entry name" value="CBS_like"/>
    <property type="match status" value="1"/>
</dbReference>
<evidence type="ECO:0000256" key="2">
    <source>
        <dbReference type="ARBA" id="ARBA00004962"/>
    </source>
</evidence>
<evidence type="ECO:0000256" key="7">
    <source>
        <dbReference type="ARBA" id="ARBA00022898"/>
    </source>
</evidence>
<evidence type="ECO:0000259" key="13">
    <source>
        <dbReference type="Pfam" id="PF00291"/>
    </source>
</evidence>
<evidence type="ECO:0000256" key="3">
    <source>
        <dbReference type="ARBA" id="ARBA00007103"/>
    </source>
</evidence>
<evidence type="ECO:0000256" key="11">
    <source>
        <dbReference type="PIRSR" id="PIRSR605856-51"/>
    </source>
</evidence>
<evidence type="ECO:0000256" key="6">
    <source>
        <dbReference type="ARBA" id="ARBA00022679"/>
    </source>
</evidence>
<dbReference type="GO" id="GO:0004124">
    <property type="term" value="F:cysteine synthase activity"/>
    <property type="evidence" value="ECO:0007669"/>
    <property type="project" value="UniProtKB-UniRule"/>
</dbReference>
<feature type="domain" description="Tryptophan synthase beta chain-like PALP" evidence="13">
    <location>
        <begin position="7"/>
        <end position="292"/>
    </location>
</feature>
<dbReference type="InterPro" id="IPR001216">
    <property type="entry name" value="P-phosphate_BS"/>
</dbReference>
<dbReference type="InterPro" id="IPR005859">
    <property type="entry name" value="CysK"/>
</dbReference>
<feature type="binding site" evidence="10">
    <location>
        <begin position="178"/>
        <end position="182"/>
    </location>
    <ligand>
        <name>pyridoxal 5'-phosphate</name>
        <dbReference type="ChEBI" id="CHEBI:597326"/>
    </ligand>
</feature>
<sequence>MKIANNVTELIGHTPLVKLNRITEGCLATLVAKLEYMNPSHSVKDRIAVSMIDAAEKAGLIHADTVIVEPTSGNTGIGLAMVCAARGYKLVLTMPETMSKERRALLRGYGAELILTPGPDGMGGAIAKAKALTEENANYLMPQQFENPANPEIHRQTTAIELWEDTDGQIDILVAGVGTGGTITGVTEVLKAKKPSFQAIAIEPEASPVLSGGAKGPHPIQGIGAGFVPKVLNTEIYDEVIGVSNDDAFATARLMATQEGILCGISAGAAVWAALQVAKRPENAGKLIAIIIPSFGERYLSTKLFEGLAD</sequence>
<comment type="cofactor">
    <cofactor evidence="1 10 12">
        <name>pyridoxal 5'-phosphate</name>
        <dbReference type="ChEBI" id="CHEBI:597326"/>
    </cofactor>
</comment>
<organism evidence="14 15">
    <name type="scientific">Deefgea piscis</name>
    <dbReference type="NCBI Taxonomy" id="2739061"/>
    <lineage>
        <taxon>Bacteria</taxon>
        <taxon>Pseudomonadati</taxon>
        <taxon>Pseudomonadota</taxon>
        <taxon>Betaproteobacteria</taxon>
        <taxon>Neisseriales</taxon>
        <taxon>Chitinibacteraceae</taxon>
        <taxon>Deefgea</taxon>
    </lineage>
</organism>
<keyword evidence="8 12" id="KW-0198">Cysteine biosynthesis</keyword>
<dbReference type="GO" id="GO:0006535">
    <property type="term" value="P:cysteine biosynthetic process from serine"/>
    <property type="evidence" value="ECO:0007669"/>
    <property type="project" value="UniProtKB-UniRule"/>
</dbReference>
<evidence type="ECO:0000313" key="14">
    <source>
        <dbReference type="EMBL" id="QKJ66729.1"/>
    </source>
</evidence>
<dbReference type="Pfam" id="PF00291">
    <property type="entry name" value="PALP"/>
    <property type="match status" value="1"/>
</dbReference>
<dbReference type="AlphaFoldDB" id="A0A6M8SVM9"/>
<evidence type="ECO:0000256" key="12">
    <source>
        <dbReference type="RuleBase" id="RU003985"/>
    </source>
</evidence>
<dbReference type="SUPFAM" id="SSF53686">
    <property type="entry name" value="Tryptophan synthase beta subunit-like PLP-dependent enzymes"/>
    <property type="match status" value="1"/>
</dbReference>
<keyword evidence="7 10" id="KW-0663">Pyridoxal phosphate</keyword>
<dbReference type="InterPro" id="IPR036052">
    <property type="entry name" value="TrpB-like_PALP_sf"/>
</dbReference>
<evidence type="ECO:0000256" key="4">
    <source>
        <dbReference type="ARBA" id="ARBA00012681"/>
    </source>
</evidence>
<name>A0A6M8SVM9_9NEIS</name>
<dbReference type="EC" id="2.5.1.47" evidence="4 12"/>
<comment type="catalytic activity">
    <reaction evidence="9 12">
        <text>O-acetyl-L-serine + hydrogen sulfide = L-cysteine + acetate</text>
        <dbReference type="Rhea" id="RHEA:14829"/>
        <dbReference type="ChEBI" id="CHEBI:29919"/>
        <dbReference type="ChEBI" id="CHEBI:30089"/>
        <dbReference type="ChEBI" id="CHEBI:35235"/>
        <dbReference type="ChEBI" id="CHEBI:58340"/>
        <dbReference type="EC" id="2.5.1.47"/>
    </reaction>
</comment>
<keyword evidence="5 12" id="KW-0028">Amino-acid biosynthesis</keyword>
<dbReference type="InterPro" id="IPR005856">
    <property type="entry name" value="Cys_synth"/>
</dbReference>
<accession>A0A6M8SVM9</accession>
<keyword evidence="6 12" id="KW-0808">Transferase</keyword>
<comment type="pathway">
    <text evidence="2">Amino-acid biosynthesis; L-cysteine biosynthesis; L-cysteine from L-serine: step 2/2.</text>
</comment>
<dbReference type="UniPathway" id="UPA00136">
    <property type="reaction ID" value="UER00200"/>
</dbReference>
<evidence type="ECO:0000256" key="1">
    <source>
        <dbReference type="ARBA" id="ARBA00001933"/>
    </source>
</evidence>